<dbReference type="InterPro" id="IPR027417">
    <property type="entry name" value="P-loop_NTPase"/>
</dbReference>
<keyword evidence="1" id="KW-0479">Metal-binding</keyword>
<dbReference type="Gene3D" id="3.40.50.300">
    <property type="entry name" value="P-loop containing nucleotide triphosphate hydrolases"/>
    <property type="match status" value="1"/>
</dbReference>
<dbReference type="AlphaFoldDB" id="A0A9D3X042"/>
<keyword evidence="13" id="KW-1185">Reference proteome</keyword>
<dbReference type="SUPFAM" id="SSF57850">
    <property type="entry name" value="RING/U-box"/>
    <property type="match status" value="1"/>
</dbReference>
<dbReference type="InterPro" id="IPR015894">
    <property type="entry name" value="Guanylate-bd_N"/>
</dbReference>
<evidence type="ECO:0000256" key="9">
    <source>
        <dbReference type="SAM" id="Phobius"/>
    </source>
</evidence>
<proteinExistence type="inferred from homology"/>
<evidence type="ECO:0000256" key="7">
    <source>
        <dbReference type="PROSITE-ProRule" id="PRU01052"/>
    </source>
</evidence>
<dbReference type="InterPro" id="IPR013083">
    <property type="entry name" value="Znf_RING/FYVE/PHD"/>
</dbReference>
<feature type="region of interest" description="Disordered" evidence="8">
    <location>
        <begin position="547"/>
        <end position="577"/>
    </location>
</feature>
<feature type="domain" description="GB1/RHD3-type G" evidence="11">
    <location>
        <begin position="125"/>
        <end position="361"/>
    </location>
</feature>
<dbReference type="PROSITE" id="PS50089">
    <property type="entry name" value="ZF_RING_2"/>
    <property type="match status" value="1"/>
</dbReference>
<dbReference type="InterPro" id="IPR001841">
    <property type="entry name" value="Znf_RING"/>
</dbReference>
<keyword evidence="4" id="KW-0862">Zinc</keyword>
<dbReference type="PANTHER" id="PTHR10751">
    <property type="entry name" value="GUANYLATE BINDING PROTEIN"/>
    <property type="match status" value="1"/>
</dbReference>
<evidence type="ECO:0000256" key="2">
    <source>
        <dbReference type="ARBA" id="ARBA00022741"/>
    </source>
</evidence>
<comment type="caution">
    <text evidence="12">The sequence shown here is derived from an EMBL/GenBank/DDBJ whole genome shotgun (WGS) entry which is preliminary data.</text>
</comment>
<feature type="transmembrane region" description="Helical" evidence="9">
    <location>
        <begin position="481"/>
        <end position="510"/>
    </location>
</feature>
<reference evidence="12" key="1">
    <citation type="submission" date="2021-09" db="EMBL/GenBank/DDBJ databases">
        <title>The genome of Mauremys mutica provides insights into the evolution of semi-aquatic lifestyle.</title>
        <authorList>
            <person name="Gong S."/>
            <person name="Gao Y."/>
        </authorList>
    </citation>
    <scope>NUCLEOTIDE SEQUENCE</scope>
    <source>
        <strain evidence="12">MM-2020</strain>
        <tissue evidence="12">Muscle</tissue>
    </source>
</reference>
<feature type="transmembrane region" description="Helical" evidence="9">
    <location>
        <begin position="516"/>
        <end position="540"/>
    </location>
</feature>
<feature type="domain" description="RING-type" evidence="10">
    <location>
        <begin position="10"/>
        <end position="51"/>
    </location>
</feature>
<gene>
    <name evidence="12" type="ORF">KIL84_006820</name>
</gene>
<evidence type="ECO:0000256" key="4">
    <source>
        <dbReference type="ARBA" id="ARBA00022833"/>
    </source>
</evidence>
<keyword evidence="9" id="KW-0812">Transmembrane</keyword>
<dbReference type="PROSITE" id="PS00518">
    <property type="entry name" value="ZF_RING_1"/>
    <property type="match status" value="1"/>
</dbReference>
<keyword evidence="5" id="KW-0342">GTP-binding</keyword>
<keyword evidence="3 6" id="KW-0863">Zinc-finger</keyword>
<dbReference type="SUPFAM" id="SSF52540">
    <property type="entry name" value="P-loop containing nucleoside triphosphate hydrolases"/>
    <property type="match status" value="1"/>
</dbReference>
<dbReference type="Gene3D" id="3.30.40.10">
    <property type="entry name" value="Zinc/RING finger domain, C3HC4 (zinc finger)"/>
    <property type="match status" value="1"/>
</dbReference>
<dbReference type="GO" id="GO:0005525">
    <property type="term" value="F:GTP binding"/>
    <property type="evidence" value="ECO:0007669"/>
    <property type="project" value="UniProtKB-KW"/>
</dbReference>
<sequence>MERLWEDVTCSICLDVLDDPVSIECGHNFCRGCLMAHWHMVSAWRSQCPECWAPCTSDRMVPDTRLRALVEKITAPLQEEMEPQGLGAQPEPGRPVQLVRLELEGDLILDEEALNRCLEQGGVWDSPVCLVSIVGKQRQGKSFLMNCLLRRLQRPEAEDASWMGQEDEVLVGFECCAGMETVTRGVWMWDQPLWVEDQGRKVAVFLVDTEGSLDLQRSMETSIRLSVFSILLSSYCIFNISSNFTRTEADYLEMFIQVAREVGETCNLPAIQHLDLLVRDWQPSGAYGVDGGQEYLGAVTQDLEKSAGHPLVLGALRASSTRCYLLPHPGSRFTRSRAETPGDMDEDFRQYLCDYITSVMRSAGTHVWTDQAGRAMTGARVAARIQDIARDLKTKLYDFSAPMKDRHHHSMIPCLRVKPQEMERRLEGKRWELLRCCRGELRCNDSQKQPVLDELEEELARQRAQFLPAYEQRFKKKAVQLGLCIGAGSLAAVGAGVGAGIGIGVAGAVVAVPKGVAIGVGAGGLSLIGGGLGSGVGALLGRTVARKKTDTNTPGQGDEEEARARGSDQEHLLYGGV</sequence>
<evidence type="ECO:0000256" key="1">
    <source>
        <dbReference type="ARBA" id="ARBA00022723"/>
    </source>
</evidence>
<dbReference type="EMBL" id="JAHDVG010000483">
    <property type="protein sequence ID" value="KAH1171202.1"/>
    <property type="molecule type" value="Genomic_DNA"/>
</dbReference>
<dbReference type="Proteomes" id="UP000827986">
    <property type="component" value="Unassembled WGS sequence"/>
</dbReference>
<evidence type="ECO:0000256" key="5">
    <source>
        <dbReference type="ARBA" id="ARBA00023134"/>
    </source>
</evidence>
<accession>A0A9D3X042</accession>
<evidence type="ECO:0000259" key="10">
    <source>
        <dbReference type="PROSITE" id="PS50089"/>
    </source>
</evidence>
<dbReference type="GO" id="GO:0003924">
    <property type="term" value="F:GTPase activity"/>
    <property type="evidence" value="ECO:0007669"/>
    <property type="project" value="InterPro"/>
</dbReference>
<feature type="compositionally biased region" description="Basic and acidic residues" evidence="8">
    <location>
        <begin position="562"/>
        <end position="571"/>
    </location>
</feature>
<name>A0A9D3X042_9SAUR</name>
<dbReference type="Pfam" id="PF02263">
    <property type="entry name" value="GBP"/>
    <property type="match status" value="1"/>
</dbReference>
<dbReference type="Pfam" id="PF15227">
    <property type="entry name" value="zf-C3HC4_4"/>
    <property type="match status" value="1"/>
</dbReference>
<evidence type="ECO:0000256" key="3">
    <source>
        <dbReference type="ARBA" id="ARBA00022771"/>
    </source>
</evidence>
<evidence type="ECO:0000259" key="11">
    <source>
        <dbReference type="PROSITE" id="PS51715"/>
    </source>
</evidence>
<keyword evidence="9" id="KW-0472">Membrane</keyword>
<evidence type="ECO:0000256" key="6">
    <source>
        <dbReference type="PROSITE-ProRule" id="PRU00175"/>
    </source>
</evidence>
<dbReference type="InterPro" id="IPR017907">
    <property type="entry name" value="Znf_RING_CS"/>
</dbReference>
<dbReference type="InterPro" id="IPR030386">
    <property type="entry name" value="G_GB1_RHD3_dom"/>
</dbReference>
<keyword evidence="2" id="KW-0547">Nucleotide-binding</keyword>
<dbReference type="SMART" id="SM00184">
    <property type="entry name" value="RING"/>
    <property type="match status" value="1"/>
</dbReference>
<evidence type="ECO:0000313" key="12">
    <source>
        <dbReference type="EMBL" id="KAH1171202.1"/>
    </source>
</evidence>
<protein>
    <submittedName>
        <fullName evidence="12">Uncharacterized protein</fullName>
    </submittedName>
</protein>
<dbReference type="PROSITE" id="PS51715">
    <property type="entry name" value="G_GB1_RHD3"/>
    <property type="match status" value="1"/>
</dbReference>
<dbReference type="GO" id="GO:0008270">
    <property type="term" value="F:zinc ion binding"/>
    <property type="evidence" value="ECO:0007669"/>
    <property type="project" value="UniProtKB-KW"/>
</dbReference>
<comment type="similarity">
    <text evidence="7">Belongs to the TRAFAC class dynamin-like GTPase superfamily. GB1/RHD3 GTPase family.</text>
</comment>
<evidence type="ECO:0000313" key="13">
    <source>
        <dbReference type="Proteomes" id="UP000827986"/>
    </source>
</evidence>
<organism evidence="12 13">
    <name type="scientific">Mauremys mutica</name>
    <name type="common">yellowpond turtle</name>
    <dbReference type="NCBI Taxonomy" id="74926"/>
    <lineage>
        <taxon>Eukaryota</taxon>
        <taxon>Metazoa</taxon>
        <taxon>Chordata</taxon>
        <taxon>Craniata</taxon>
        <taxon>Vertebrata</taxon>
        <taxon>Euteleostomi</taxon>
        <taxon>Archelosauria</taxon>
        <taxon>Testudinata</taxon>
        <taxon>Testudines</taxon>
        <taxon>Cryptodira</taxon>
        <taxon>Durocryptodira</taxon>
        <taxon>Testudinoidea</taxon>
        <taxon>Geoemydidae</taxon>
        <taxon>Geoemydinae</taxon>
        <taxon>Mauremys</taxon>
    </lineage>
</organism>
<evidence type="ECO:0000256" key="8">
    <source>
        <dbReference type="SAM" id="MobiDB-lite"/>
    </source>
</evidence>
<keyword evidence="9" id="KW-1133">Transmembrane helix</keyword>